<dbReference type="STRING" id="1423792.FD09_GL002071"/>
<evidence type="ECO:0000256" key="1">
    <source>
        <dbReference type="ARBA" id="ARBA00023015"/>
    </source>
</evidence>
<dbReference type="Pfam" id="PF01418">
    <property type="entry name" value="HTH_6"/>
    <property type="match status" value="1"/>
</dbReference>
<dbReference type="PANTHER" id="PTHR30514">
    <property type="entry name" value="GLUCOKINASE"/>
    <property type="match status" value="1"/>
</dbReference>
<feature type="domain" description="SIS" evidence="5">
    <location>
        <begin position="111"/>
        <end position="248"/>
    </location>
</feature>
<dbReference type="PROSITE" id="PS51071">
    <property type="entry name" value="HTH_RPIR"/>
    <property type="match status" value="1"/>
</dbReference>
<dbReference type="Gene3D" id="3.40.50.10490">
    <property type="entry name" value="Glucose-6-phosphate isomerase like protein, domain 1"/>
    <property type="match status" value="1"/>
</dbReference>
<evidence type="ECO:0000313" key="7">
    <source>
        <dbReference type="Proteomes" id="UP000051330"/>
    </source>
</evidence>
<comment type="caution">
    <text evidence="6">The sequence shown here is derived from an EMBL/GenBank/DDBJ whole genome shotgun (WGS) entry which is preliminary data.</text>
</comment>
<dbReference type="GO" id="GO:1901135">
    <property type="term" value="P:carbohydrate derivative metabolic process"/>
    <property type="evidence" value="ECO:0007669"/>
    <property type="project" value="InterPro"/>
</dbReference>
<dbReference type="Pfam" id="PF01380">
    <property type="entry name" value="SIS"/>
    <property type="match status" value="1"/>
</dbReference>
<evidence type="ECO:0000259" key="5">
    <source>
        <dbReference type="PROSITE" id="PS51464"/>
    </source>
</evidence>
<accession>A0A0R1MYL5</accession>
<dbReference type="InterPro" id="IPR001347">
    <property type="entry name" value="SIS_dom"/>
</dbReference>
<dbReference type="InterPro" id="IPR036388">
    <property type="entry name" value="WH-like_DNA-bd_sf"/>
</dbReference>
<reference evidence="6 7" key="1">
    <citation type="journal article" date="2015" name="Genome Announc.">
        <title>Expanding the biotechnology potential of lactobacilli through comparative genomics of 213 strains and associated genera.</title>
        <authorList>
            <person name="Sun Z."/>
            <person name="Harris H.M."/>
            <person name="McCann A."/>
            <person name="Guo C."/>
            <person name="Argimon S."/>
            <person name="Zhang W."/>
            <person name="Yang X."/>
            <person name="Jeffery I.B."/>
            <person name="Cooney J.C."/>
            <person name="Kagawa T.F."/>
            <person name="Liu W."/>
            <person name="Song Y."/>
            <person name="Salvetti E."/>
            <person name="Wrobel A."/>
            <person name="Rasinkangas P."/>
            <person name="Parkhill J."/>
            <person name="Rea M.C."/>
            <person name="O'Sullivan O."/>
            <person name="Ritari J."/>
            <person name="Douillard F.P."/>
            <person name="Paul Ross R."/>
            <person name="Yang R."/>
            <person name="Briner A.E."/>
            <person name="Felis G.E."/>
            <person name="de Vos W.M."/>
            <person name="Barrangou R."/>
            <person name="Klaenhammer T.R."/>
            <person name="Caufield P.W."/>
            <person name="Cui Y."/>
            <person name="Zhang H."/>
            <person name="O'Toole P.W."/>
        </authorList>
    </citation>
    <scope>NUCLEOTIDE SEQUENCE [LARGE SCALE GENOMIC DNA]</scope>
    <source>
        <strain evidence="6 7">DSM 12744</strain>
    </source>
</reference>
<dbReference type="CDD" id="cd05013">
    <property type="entry name" value="SIS_RpiR"/>
    <property type="match status" value="1"/>
</dbReference>
<dbReference type="InterPro" id="IPR046348">
    <property type="entry name" value="SIS_dom_sf"/>
</dbReference>
<dbReference type="InterPro" id="IPR047640">
    <property type="entry name" value="RpiR-like"/>
</dbReference>
<dbReference type="InterPro" id="IPR009057">
    <property type="entry name" value="Homeodomain-like_sf"/>
</dbReference>
<gene>
    <name evidence="6" type="ORF">FD09_GL002071</name>
</gene>
<dbReference type="EMBL" id="AZEC01000004">
    <property type="protein sequence ID" value="KRL13245.1"/>
    <property type="molecule type" value="Genomic_DNA"/>
</dbReference>
<dbReference type="PATRIC" id="fig|1423792.3.peg.2112"/>
<dbReference type="PROSITE" id="PS51464">
    <property type="entry name" value="SIS"/>
    <property type="match status" value="1"/>
</dbReference>
<evidence type="ECO:0000256" key="3">
    <source>
        <dbReference type="ARBA" id="ARBA00023163"/>
    </source>
</evidence>
<name>A0A0R1MYL5_9LACO</name>
<feature type="domain" description="HTH rpiR-type" evidence="4">
    <location>
        <begin position="1"/>
        <end position="77"/>
    </location>
</feature>
<keyword evidence="7" id="KW-1185">Reference proteome</keyword>
<sequence length="262" mass="29501">MDGSMFAYDKLQDLNGLETDVYAYIMKNRDKVEKMTIRELAKEAHVSTTTILRFATKMGYEGFAELRFALKQDRLNQEQQGHPDSFDITVPLADFFHKVNTTDFEDLLDKAVDWIADADMILTFGIGTSGFLAEYGARFISNMGKLVLPIIDPFQPMPTDKKLFANIVVLVLSVSGESREVLDMVGKLQRTDAKVIAVTNHTNSTLAHLSDLTIAYYMPEVTNGTLNMTTQVPVVYLLELMGHRLDQRVNGHQQDTQEKPEA</sequence>
<keyword evidence="2" id="KW-0238">DNA-binding</keyword>
<dbReference type="InterPro" id="IPR000281">
    <property type="entry name" value="HTH_RpiR"/>
</dbReference>
<evidence type="ECO:0000313" key="6">
    <source>
        <dbReference type="EMBL" id="KRL13245.1"/>
    </source>
</evidence>
<dbReference type="GO" id="GO:0003677">
    <property type="term" value="F:DNA binding"/>
    <property type="evidence" value="ECO:0007669"/>
    <property type="project" value="UniProtKB-KW"/>
</dbReference>
<dbReference type="SUPFAM" id="SSF53697">
    <property type="entry name" value="SIS domain"/>
    <property type="match status" value="1"/>
</dbReference>
<evidence type="ECO:0000259" key="4">
    <source>
        <dbReference type="PROSITE" id="PS51071"/>
    </source>
</evidence>
<dbReference type="InterPro" id="IPR035472">
    <property type="entry name" value="RpiR-like_SIS"/>
</dbReference>
<dbReference type="AlphaFoldDB" id="A0A0R1MYL5"/>
<keyword evidence="3" id="KW-0804">Transcription</keyword>
<dbReference type="PANTHER" id="PTHR30514:SF1">
    <property type="entry name" value="HTH-TYPE TRANSCRIPTIONAL REGULATOR HEXR-RELATED"/>
    <property type="match status" value="1"/>
</dbReference>
<dbReference type="GO" id="GO:0003700">
    <property type="term" value="F:DNA-binding transcription factor activity"/>
    <property type="evidence" value="ECO:0007669"/>
    <property type="project" value="InterPro"/>
</dbReference>
<dbReference type="Gene3D" id="1.10.10.10">
    <property type="entry name" value="Winged helix-like DNA-binding domain superfamily/Winged helix DNA-binding domain"/>
    <property type="match status" value="1"/>
</dbReference>
<keyword evidence="1" id="KW-0805">Transcription regulation</keyword>
<proteinExistence type="predicted"/>
<evidence type="ECO:0000256" key="2">
    <source>
        <dbReference type="ARBA" id="ARBA00023125"/>
    </source>
</evidence>
<dbReference type="SUPFAM" id="SSF46689">
    <property type="entry name" value="Homeodomain-like"/>
    <property type="match status" value="1"/>
</dbReference>
<protein>
    <submittedName>
        <fullName evidence="6">Helix-turn-helix domain, rpiR family protein</fullName>
    </submittedName>
</protein>
<dbReference type="GO" id="GO:0097367">
    <property type="term" value="F:carbohydrate derivative binding"/>
    <property type="evidence" value="ECO:0007669"/>
    <property type="project" value="InterPro"/>
</dbReference>
<dbReference type="Proteomes" id="UP000051330">
    <property type="component" value="Unassembled WGS sequence"/>
</dbReference>
<organism evidence="6 7">
    <name type="scientific">Schleiferilactobacillus perolens DSM 12744</name>
    <dbReference type="NCBI Taxonomy" id="1423792"/>
    <lineage>
        <taxon>Bacteria</taxon>
        <taxon>Bacillati</taxon>
        <taxon>Bacillota</taxon>
        <taxon>Bacilli</taxon>
        <taxon>Lactobacillales</taxon>
        <taxon>Lactobacillaceae</taxon>
        <taxon>Schleiferilactobacillus</taxon>
    </lineage>
</organism>